<dbReference type="RefSeq" id="XP_004993856.1">
    <property type="nucleotide sequence ID" value="XM_004993799.1"/>
</dbReference>
<reference evidence="5" key="1">
    <citation type="submission" date="2009-08" db="EMBL/GenBank/DDBJ databases">
        <title>Annotation of Salpingoeca rosetta.</title>
        <authorList>
            <consortium name="The Broad Institute Genome Sequencing Platform"/>
            <person name="Russ C."/>
            <person name="Cuomo C."/>
            <person name="Burger G."/>
            <person name="Gray M.W."/>
            <person name="Holland P.W.H."/>
            <person name="King N."/>
            <person name="Lang F.B.F."/>
            <person name="Roger A.J."/>
            <person name="Ruiz-Trillo I."/>
            <person name="Young S.K."/>
            <person name="Zeng Q."/>
            <person name="Gargeya S."/>
            <person name="Alvarado L."/>
            <person name="Berlin A."/>
            <person name="Chapman S.B."/>
            <person name="Chen Z."/>
            <person name="Freedman E."/>
            <person name="Gellesch M."/>
            <person name="Goldberg J."/>
            <person name="Griggs A."/>
            <person name="Gujja S."/>
            <person name="Heilman E."/>
            <person name="Heiman D."/>
            <person name="Howarth C."/>
            <person name="Mehta T."/>
            <person name="Neiman D."/>
            <person name="Pearson M."/>
            <person name="Roberts A."/>
            <person name="Saif S."/>
            <person name="Shea T."/>
            <person name="Shenoy N."/>
            <person name="Sisk P."/>
            <person name="Stolte C."/>
            <person name="Sykes S."/>
            <person name="White J."/>
            <person name="Yandava C."/>
            <person name="Haas B."/>
            <person name="Nusbaum C."/>
            <person name="Birren B."/>
        </authorList>
    </citation>
    <scope>NUCLEOTIDE SEQUENCE [LARGE SCALE GENOMIC DNA]</scope>
    <source>
        <strain evidence="5">ATCC 50818</strain>
    </source>
</reference>
<dbReference type="KEGG" id="sre:PTSG_05281"/>
<evidence type="ECO:0000313" key="5">
    <source>
        <dbReference type="EMBL" id="EGD73574.1"/>
    </source>
</evidence>
<evidence type="ECO:0000256" key="2">
    <source>
        <dbReference type="PROSITE-ProRule" id="PRU00104"/>
    </source>
</evidence>
<feature type="compositionally biased region" description="Gly residues" evidence="3">
    <location>
        <begin position="11"/>
        <end position="20"/>
    </location>
</feature>
<dbReference type="PROSITE" id="PS50237">
    <property type="entry name" value="HECT"/>
    <property type="match status" value="1"/>
</dbReference>
<keyword evidence="6" id="KW-1185">Reference proteome</keyword>
<dbReference type="SUPFAM" id="SSF56204">
    <property type="entry name" value="Hect, E3 ligase catalytic domain"/>
    <property type="match status" value="1"/>
</dbReference>
<organism evidence="6">
    <name type="scientific">Salpingoeca rosetta (strain ATCC 50818 / BSB-021)</name>
    <dbReference type="NCBI Taxonomy" id="946362"/>
    <lineage>
        <taxon>Eukaryota</taxon>
        <taxon>Choanoflagellata</taxon>
        <taxon>Craspedida</taxon>
        <taxon>Salpingoecidae</taxon>
        <taxon>Salpingoeca</taxon>
    </lineage>
</organism>
<dbReference type="GO" id="GO:0004842">
    <property type="term" value="F:ubiquitin-protein transferase activity"/>
    <property type="evidence" value="ECO:0007669"/>
    <property type="project" value="InterPro"/>
</dbReference>
<dbReference type="InParanoid" id="F2U9Z9"/>
<gene>
    <name evidence="5" type="ORF">PTSG_05281</name>
</gene>
<keyword evidence="1 2" id="KW-0833">Ubl conjugation pathway</keyword>
<protein>
    <recommendedName>
        <fullName evidence="4">HECT domain-containing protein</fullName>
    </recommendedName>
</protein>
<evidence type="ECO:0000259" key="4">
    <source>
        <dbReference type="PROSITE" id="PS50237"/>
    </source>
</evidence>
<evidence type="ECO:0000313" key="6">
    <source>
        <dbReference type="Proteomes" id="UP000007799"/>
    </source>
</evidence>
<dbReference type="Pfam" id="PF00632">
    <property type="entry name" value="HECT"/>
    <property type="match status" value="1"/>
</dbReference>
<dbReference type="InterPro" id="IPR035983">
    <property type="entry name" value="Hect_E3_ubiquitin_ligase"/>
</dbReference>
<evidence type="ECO:0000256" key="3">
    <source>
        <dbReference type="SAM" id="MobiDB-lite"/>
    </source>
</evidence>
<dbReference type="Proteomes" id="UP000007799">
    <property type="component" value="Unassembled WGS sequence"/>
</dbReference>
<feature type="active site" description="Glycyl thioester intermediate" evidence="2">
    <location>
        <position position="198"/>
    </location>
</feature>
<dbReference type="InterPro" id="IPR000569">
    <property type="entry name" value="HECT_dom"/>
</dbReference>
<dbReference type="AlphaFoldDB" id="F2U9Z9"/>
<feature type="region of interest" description="Disordered" evidence="3">
    <location>
        <begin position="1"/>
        <end position="37"/>
    </location>
</feature>
<dbReference type="GeneID" id="16074435"/>
<sequence>MDAARQRLLAPGGGARSGGRGGRRQRRDKHAASQGLAQDATDMASTLSFFLNAQRAMHEDSSDDHLEEEMMVSLSKRGEYTSKKYPNTHPLVVQAAVEHARALQAHGTPLAELWRSDNFNSAGQLNRARFMQRLRTTVSASASSERRFVPTFEHVASDSGNSSALRLLASFALVEMTTERAKLLGVAALGRLPTAMTCFNRLVLPAYPTEELLRQR</sequence>
<accession>F2U9Z9</accession>
<dbReference type="Gene3D" id="3.30.2410.10">
    <property type="entry name" value="Hect, E3 ligase catalytic domain"/>
    <property type="match status" value="1"/>
</dbReference>
<evidence type="ECO:0000256" key="1">
    <source>
        <dbReference type="ARBA" id="ARBA00022786"/>
    </source>
</evidence>
<feature type="domain" description="HECT" evidence="4">
    <location>
        <begin position="191"/>
        <end position="216"/>
    </location>
</feature>
<name>F2U9Z9_SALR5</name>
<proteinExistence type="predicted"/>
<dbReference type="EMBL" id="GL832966">
    <property type="protein sequence ID" value="EGD73574.1"/>
    <property type="molecule type" value="Genomic_DNA"/>
</dbReference>